<dbReference type="Proteomes" id="UP001185092">
    <property type="component" value="Unassembled WGS sequence"/>
</dbReference>
<keyword evidence="1" id="KW-0732">Signal</keyword>
<evidence type="ECO:0000256" key="1">
    <source>
        <dbReference type="SAM" id="SignalP"/>
    </source>
</evidence>
<name>A0AAE4BUE3_9BACT</name>
<dbReference type="InterPro" id="IPR012338">
    <property type="entry name" value="Beta-lactam/transpept-like"/>
</dbReference>
<dbReference type="SUPFAM" id="SSF56601">
    <property type="entry name" value="beta-lactamase/transpeptidase-like"/>
    <property type="match status" value="1"/>
</dbReference>
<comment type="caution">
    <text evidence="2">The sequence shown here is derived from an EMBL/GenBank/DDBJ whole genome shotgun (WGS) entry which is preliminary data.</text>
</comment>
<reference evidence="2" key="1">
    <citation type="submission" date="2023-07" db="EMBL/GenBank/DDBJ databases">
        <title>Genomic Encyclopedia of Type Strains, Phase IV (KMG-IV): sequencing the most valuable type-strain genomes for metagenomic binning, comparative biology and taxonomic classification.</title>
        <authorList>
            <person name="Goeker M."/>
        </authorList>
    </citation>
    <scope>NUCLEOTIDE SEQUENCE</scope>
    <source>
        <strain evidence="2">DSM 26174</strain>
    </source>
</reference>
<feature type="chain" id="PRO_5042240680" description="Beta-lactamase" evidence="1">
    <location>
        <begin position="23"/>
        <end position="104"/>
    </location>
</feature>
<dbReference type="RefSeq" id="WP_309940744.1">
    <property type="nucleotide sequence ID" value="NZ_AP025306.1"/>
</dbReference>
<evidence type="ECO:0008006" key="4">
    <source>
        <dbReference type="Google" id="ProtNLM"/>
    </source>
</evidence>
<sequence length="104" mass="11899">MKQFFILLAFALIFLHAERSYSQNVPARNWEKVQFPVFHGWDQGKLSEIQSYVIDSTTITGMMIVKEGKVIFDYGNISENSYIASCRKSIMAMLYGKYVADGTI</sequence>
<keyword evidence="3" id="KW-1185">Reference proteome</keyword>
<accession>A0AAE4BUE3</accession>
<evidence type="ECO:0000313" key="3">
    <source>
        <dbReference type="Proteomes" id="UP001185092"/>
    </source>
</evidence>
<protein>
    <recommendedName>
        <fullName evidence="4">Beta-lactamase</fullName>
    </recommendedName>
</protein>
<dbReference type="AlphaFoldDB" id="A0AAE4BUE3"/>
<gene>
    <name evidence="2" type="ORF">HNQ88_003718</name>
</gene>
<feature type="signal peptide" evidence="1">
    <location>
        <begin position="1"/>
        <end position="22"/>
    </location>
</feature>
<dbReference type="Gene3D" id="3.40.710.10">
    <property type="entry name" value="DD-peptidase/beta-lactamase superfamily"/>
    <property type="match status" value="1"/>
</dbReference>
<proteinExistence type="predicted"/>
<dbReference type="EMBL" id="JAVDQD010000005">
    <property type="protein sequence ID" value="MDR6240642.1"/>
    <property type="molecule type" value="Genomic_DNA"/>
</dbReference>
<evidence type="ECO:0000313" key="2">
    <source>
        <dbReference type="EMBL" id="MDR6240642.1"/>
    </source>
</evidence>
<organism evidence="2 3">
    <name type="scientific">Aureibacter tunicatorum</name>
    <dbReference type="NCBI Taxonomy" id="866807"/>
    <lineage>
        <taxon>Bacteria</taxon>
        <taxon>Pseudomonadati</taxon>
        <taxon>Bacteroidota</taxon>
        <taxon>Cytophagia</taxon>
        <taxon>Cytophagales</taxon>
        <taxon>Persicobacteraceae</taxon>
        <taxon>Aureibacter</taxon>
    </lineage>
</organism>